<dbReference type="InterPro" id="IPR002048">
    <property type="entry name" value="EF_hand_dom"/>
</dbReference>
<dbReference type="PANTHER" id="PTHR45942">
    <property type="entry name" value="PROTEIN PHOSPATASE 3 REGULATORY SUBUNIT B ALPHA ISOFORM TYPE 1"/>
    <property type="match status" value="1"/>
</dbReference>
<dbReference type="OrthoDB" id="191686at2759"/>
<dbReference type="RefSeq" id="XP_009825368.1">
    <property type="nucleotide sequence ID" value="XM_009827066.1"/>
</dbReference>
<evidence type="ECO:0000256" key="2">
    <source>
        <dbReference type="ARBA" id="ARBA00022737"/>
    </source>
</evidence>
<feature type="compositionally biased region" description="Polar residues" evidence="4">
    <location>
        <begin position="429"/>
        <end position="439"/>
    </location>
</feature>
<feature type="compositionally biased region" description="Low complexity" evidence="4">
    <location>
        <begin position="57"/>
        <end position="66"/>
    </location>
</feature>
<feature type="compositionally biased region" description="Pro residues" evidence="4">
    <location>
        <begin position="106"/>
        <end position="122"/>
    </location>
</feature>
<dbReference type="InterPro" id="IPR018247">
    <property type="entry name" value="EF_Hand_1_Ca_BS"/>
</dbReference>
<feature type="region of interest" description="Disordered" evidence="4">
    <location>
        <begin position="408"/>
        <end position="472"/>
    </location>
</feature>
<feature type="domain" description="EF-hand" evidence="5">
    <location>
        <begin position="254"/>
        <end position="289"/>
    </location>
</feature>
<dbReference type="Pfam" id="PF13499">
    <property type="entry name" value="EF-hand_7"/>
    <property type="match status" value="1"/>
</dbReference>
<dbReference type="SMART" id="SM00054">
    <property type="entry name" value="EFh"/>
    <property type="match status" value="3"/>
</dbReference>
<dbReference type="CDD" id="cd00051">
    <property type="entry name" value="EFh"/>
    <property type="match status" value="1"/>
</dbReference>
<protein>
    <recommendedName>
        <fullName evidence="5">EF-hand domain-containing protein</fullName>
    </recommendedName>
</protein>
<evidence type="ECO:0000256" key="3">
    <source>
        <dbReference type="ARBA" id="ARBA00022837"/>
    </source>
</evidence>
<sequence>MSTAPIREAPPLLRKDKRVAGGKSPVKTAWAKEGSSKSLIPAVGGKYSVSATPPPTSTTTATASPSPTKPAPSKPLLPAETASPAQMSPPKHQIMSPAKPKKDLVDPPPQTPSPSAPTPPVATPAAADPSKAIPEAVPSSPSLAPDGRRAVNDTPDFETPLGIFGPQLQQRETEDLCFAMGMTTLEVQKLVAIFNDIDLNCSGLINLRELYFLLDTPQNKYTSSILRFSTHQSDPVKLDIDDFVRIVCTFALMSQTDIYRFCFDTFDEDDSGSLSKDEFVVMCDSIQIKGDGFFQGNFKKAMEAFDANHDGLLDFAEFIEMNRKFPLVFWPLFHFQETMQEKTLGKRMWTKIRARQLQIDAWRHYMKRFLGRAPPPTWKERWCGCISTDQRLRLIAAQLYDQDQLHLKMQTKSHPGGKRTEPDRKLLQRGTSKGEASSRNTKHSALPTTTSSSTSTTTTGSRTSHVGNPTHK</sequence>
<evidence type="ECO:0000256" key="1">
    <source>
        <dbReference type="ARBA" id="ARBA00022723"/>
    </source>
</evidence>
<gene>
    <name evidence="6" type="ORF">H257_03111</name>
</gene>
<evidence type="ECO:0000313" key="6">
    <source>
        <dbReference type="EMBL" id="ETV85350.1"/>
    </source>
</evidence>
<dbReference type="PROSITE" id="PS50222">
    <property type="entry name" value="EF_HAND_2"/>
    <property type="match status" value="2"/>
</dbReference>
<dbReference type="EMBL" id="KI913118">
    <property type="protein sequence ID" value="ETV85350.1"/>
    <property type="molecule type" value="Genomic_DNA"/>
</dbReference>
<dbReference type="Gene3D" id="1.10.238.10">
    <property type="entry name" value="EF-hand"/>
    <property type="match status" value="1"/>
</dbReference>
<dbReference type="AlphaFoldDB" id="W4H021"/>
<feature type="domain" description="EF-hand" evidence="5">
    <location>
        <begin position="293"/>
        <end position="328"/>
    </location>
</feature>
<reference evidence="6" key="1">
    <citation type="submission" date="2013-12" db="EMBL/GenBank/DDBJ databases">
        <title>The Genome Sequence of Aphanomyces astaci APO3.</title>
        <authorList>
            <consortium name="The Broad Institute Genomics Platform"/>
            <person name="Russ C."/>
            <person name="Tyler B."/>
            <person name="van West P."/>
            <person name="Dieguez-Uribeondo J."/>
            <person name="Young S.K."/>
            <person name="Zeng Q."/>
            <person name="Gargeya S."/>
            <person name="Fitzgerald M."/>
            <person name="Abouelleil A."/>
            <person name="Alvarado L."/>
            <person name="Chapman S.B."/>
            <person name="Gainer-Dewar J."/>
            <person name="Goldberg J."/>
            <person name="Griggs A."/>
            <person name="Gujja S."/>
            <person name="Hansen M."/>
            <person name="Howarth C."/>
            <person name="Imamovic A."/>
            <person name="Ireland A."/>
            <person name="Larimer J."/>
            <person name="McCowan C."/>
            <person name="Murphy C."/>
            <person name="Pearson M."/>
            <person name="Poon T.W."/>
            <person name="Priest M."/>
            <person name="Roberts A."/>
            <person name="Saif S."/>
            <person name="Shea T."/>
            <person name="Sykes S."/>
            <person name="Wortman J."/>
            <person name="Nusbaum C."/>
            <person name="Birren B."/>
        </authorList>
    </citation>
    <scope>NUCLEOTIDE SEQUENCE [LARGE SCALE GENOMIC DNA]</scope>
    <source>
        <strain evidence="6">APO3</strain>
    </source>
</reference>
<dbReference type="VEuPathDB" id="FungiDB:H257_03111"/>
<dbReference type="PROSITE" id="PS00018">
    <property type="entry name" value="EF_HAND_1"/>
    <property type="match status" value="3"/>
</dbReference>
<dbReference type="GeneID" id="20805107"/>
<name>W4H021_APHAT</name>
<proteinExistence type="predicted"/>
<dbReference type="GO" id="GO:0005509">
    <property type="term" value="F:calcium ion binding"/>
    <property type="evidence" value="ECO:0007669"/>
    <property type="project" value="InterPro"/>
</dbReference>
<keyword evidence="3" id="KW-0106">Calcium</keyword>
<accession>W4H021</accession>
<dbReference type="SUPFAM" id="SSF47473">
    <property type="entry name" value="EF-hand"/>
    <property type="match status" value="1"/>
</dbReference>
<organism evidence="6">
    <name type="scientific">Aphanomyces astaci</name>
    <name type="common">Crayfish plague agent</name>
    <dbReference type="NCBI Taxonomy" id="112090"/>
    <lineage>
        <taxon>Eukaryota</taxon>
        <taxon>Sar</taxon>
        <taxon>Stramenopiles</taxon>
        <taxon>Oomycota</taxon>
        <taxon>Saprolegniomycetes</taxon>
        <taxon>Saprolegniales</taxon>
        <taxon>Verrucalvaceae</taxon>
        <taxon>Aphanomyces</taxon>
    </lineage>
</organism>
<dbReference type="InterPro" id="IPR011992">
    <property type="entry name" value="EF-hand-dom_pair"/>
</dbReference>
<feature type="region of interest" description="Disordered" evidence="4">
    <location>
        <begin position="1"/>
        <end position="165"/>
    </location>
</feature>
<feature type="compositionally biased region" description="Low complexity" evidence="4">
    <location>
        <begin position="448"/>
        <end position="464"/>
    </location>
</feature>
<evidence type="ECO:0000259" key="5">
    <source>
        <dbReference type="PROSITE" id="PS50222"/>
    </source>
</evidence>
<keyword evidence="2" id="KW-0677">Repeat</keyword>
<keyword evidence="1" id="KW-0479">Metal-binding</keyword>
<dbReference type="STRING" id="112090.W4H021"/>
<evidence type="ECO:0000256" key="4">
    <source>
        <dbReference type="SAM" id="MobiDB-lite"/>
    </source>
</evidence>